<keyword evidence="2" id="KW-1185">Reference proteome</keyword>
<evidence type="ECO:0000313" key="2">
    <source>
        <dbReference type="Proteomes" id="UP000594263"/>
    </source>
</evidence>
<dbReference type="OMA" id="HTSLANH"/>
<sequence>MAMSSQITEEEDDAEAPCVGINTEAQKERIRKIIQRQRCQYMCSASFHTPPIKCTALSFCRRNGSLLELMKLGSASLRRLFDMEHTSLATHFSQYSGSPLTKPILLWGSDSDDGASDPWEWIKRSVAEKDFQRVTRSGFSFSGQCVSNGVRNHGGKGEAGRGFHVTKRTSLKLARTKSFRRLPKLGVWIWRRLRFRLRFRIVICDGKLRRNISNNLF</sequence>
<proteinExistence type="predicted"/>
<evidence type="ECO:0000313" key="1">
    <source>
        <dbReference type="EnsemblPlants" id="Kaladp1310s0017.1.v1.1"/>
    </source>
</evidence>
<organism evidence="1 2">
    <name type="scientific">Kalanchoe fedtschenkoi</name>
    <name type="common">Lavender scallops</name>
    <name type="synonym">South American air plant</name>
    <dbReference type="NCBI Taxonomy" id="63787"/>
    <lineage>
        <taxon>Eukaryota</taxon>
        <taxon>Viridiplantae</taxon>
        <taxon>Streptophyta</taxon>
        <taxon>Embryophyta</taxon>
        <taxon>Tracheophyta</taxon>
        <taxon>Spermatophyta</taxon>
        <taxon>Magnoliopsida</taxon>
        <taxon>eudicotyledons</taxon>
        <taxon>Gunneridae</taxon>
        <taxon>Pentapetalae</taxon>
        <taxon>Saxifragales</taxon>
        <taxon>Crassulaceae</taxon>
        <taxon>Kalanchoe</taxon>
    </lineage>
</organism>
<accession>A0A7N1A9Y5</accession>
<dbReference type="EnsemblPlants" id="Kaladp1310s0017.1.v1.1">
    <property type="protein sequence ID" value="Kaladp1310s0017.1.v1.1"/>
    <property type="gene ID" value="Kaladp1310s0017.v1.1"/>
</dbReference>
<dbReference type="Gramene" id="Kaladp1310s0017.1.v1.1">
    <property type="protein sequence ID" value="Kaladp1310s0017.1.v1.1"/>
    <property type="gene ID" value="Kaladp1310s0017.v1.1"/>
</dbReference>
<protein>
    <submittedName>
        <fullName evidence="1">Uncharacterized protein</fullName>
    </submittedName>
</protein>
<reference evidence="1" key="1">
    <citation type="submission" date="2021-01" db="UniProtKB">
        <authorList>
            <consortium name="EnsemblPlants"/>
        </authorList>
    </citation>
    <scope>IDENTIFICATION</scope>
</reference>
<dbReference type="AlphaFoldDB" id="A0A7N1A9Y5"/>
<name>A0A7N1A9Y5_KALFE</name>
<dbReference type="Proteomes" id="UP000594263">
    <property type="component" value="Unplaced"/>
</dbReference>